<dbReference type="SUPFAM" id="SSF52540">
    <property type="entry name" value="P-loop containing nucleoside triphosphate hydrolases"/>
    <property type="match status" value="1"/>
</dbReference>
<accession>A0ABQ5NNI8</accession>
<dbReference type="PANTHER" id="PTHR43581">
    <property type="entry name" value="ATP/GTP PHOSPHATASE"/>
    <property type="match status" value="1"/>
</dbReference>
<name>A0ABQ5NNI8_9BACI</name>
<dbReference type="CDD" id="cd00267">
    <property type="entry name" value="ABC_ATPase"/>
    <property type="match status" value="1"/>
</dbReference>
<keyword evidence="3" id="KW-1185">Reference proteome</keyword>
<dbReference type="InterPro" id="IPR051396">
    <property type="entry name" value="Bact_Antivir_Def_Nuclease"/>
</dbReference>
<gene>
    <name evidence="2" type="ORF">LYSBPC_29370</name>
</gene>
<dbReference type="Proteomes" id="UP001065593">
    <property type="component" value="Unassembled WGS sequence"/>
</dbReference>
<comment type="caution">
    <text evidence="2">The sequence shown here is derived from an EMBL/GenBank/DDBJ whole genome shotgun (WGS) entry which is preliminary data.</text>
</comment>
<dbReference type="PANTHER" id="PTHR43581:SF2">
    <property type="entry name" value="EXCINUCLEASE ATPASE SUBUNIT"/>
    <property type="match status" value="1"/>
</dbReference>
<dbReference type="RefSeq" id="WP_264989685.1">
    <property type="nucleotide sequence ID" value="NZ_BRZA01000004.1"/>
</dbReference>
<dbReference type="InterPro" id="IPR027417">
    <property type="entry name" value="P-loop_NTPase"/>
</dbReference>
<evidence type="ECO:0000313" key="3">
    <source>
        <dbReference type="Proteomes" id="UP001065593"/>
    </source>
</evidence>
<evidence type="ECO:0000313" key="2">
    <source>
        <dbReference type="EMBL" id="GLC89810.1"/>
    </source>
</evidence>
<evidence type="ECO:0000259" key="1">
    <source>
        <dbReference type="Pfam" id="PF13304"/>
    </source>
</evidence>
<dbReference type="EMBL" id="BRZA01000004">
    <property type="protein sequence ID" value="GLC89810.1"/>
    <property type="molecule type" value="Genomic_DNA"/>
</dbReference>
<dbReference type="Pfam" id="PF13304">
    <property type="entry name" value="AAA_21"/>
    <property type="match status" value="1"/>
</dbReference>
<dbReference type="Gene3D" id="3.40.50.300">
    <property type="entry name" value="P-loop containing nucleotide triphosphate hydrolases"/>
    <property type="match status" value="1"/>
</dbReference>
<protein>
    <recommendedName>
        <fullName evidence="1">ATPase AAA-type core domain-containing protein</fullName>
    </recommendedName>
</protein>
<reference evidence="2" key="1">
    <citation type="submission" date="2022-08" db="EMBL/GenBank/DDBJ databases">
        <title>Draft genome sequence of Lysinibacillus sp. strain KH24.</title>
        <authorList>
            <person name="Kanbe H."/>
            <person name="Itoh H."/>
        </authorList>
    </citation>
    <scope>NUCLEOTIDE SEQUENCE</scope>
    <source>
        <strain evidence="2">KH24</strain>
    </source>
</reference>
<sequence length="342" mass="39410">MAIQKIHLSNFTVFEQLDLEFCEGINLFIGDNGTGKTHLMKLIYSACKAADPRVSFSQKIVNTFRPDDFKIGRLVHKSHGTTSSSVKIYAKKEELSKTLSINFSTRTTKWDAEVRNEESWERALSNIESTFIPAKEILSNSYNIISANEKNNVDFDDTYIDIIHSAKVDISVGRNAQNKKQHLERLEKIIEGKVFFDVPKDKFYLKYGHSKVEFNLVAEGIRKIALLWQLMKNGTLEKGSILFWDEPEANINPVHIPLLVDMLLELQNGGVQIFISTHDYTLCKYFDIKAQTEGTVKFHSLYKTERGVKCESNEKFKNLERNTIRDTFIQLYKDEVKMEMES</sequence>
<dbReference type="InterPro" id="IPR003959">
    <property type="entry name" value="ATPase_AAA_core"/>
</dbReference>
<proteinExistence type="predicted"/>
<feature type="domain" description="ATPase AAA-type core" evidence="1">
    <location>
        <begin position="25"/>
        <end position="282"/>
    </location>
</feature>
<organism evidence="2 3">
    <name type="scientific">Lysinibacillus piscis</name>
    <dbReference type="NCBI Taxonomy" id="2518931"/>
    <lineage>
        <taxon>Bacteria</taxon>
        <taxon>Bacillati</taxon>
        <taxon>Bacillota</taxon>
        <taxon>Bacilli</taxon>
        <taxon>Bacillales</taxon>
        <taxon>Bacillaceae</taxon>
        <taxon>Lysinibacillus</taxon>
    </lineage>
</organism>